<evidence type="ECO:0000313" key="6">
    <source>
        <dbReference type="EMBL" id="TCP92057.1"/>
    </source>
</evidence>
<dbReference type="GO" id="GO:0000215">
    <property type="term" value="F:tRNA 2'-phosphotransferase activity"/>
    <property type="evidence" value="ECO:0007669"/>
    <property type="project" value="TreeGrafter"/>
</dbReference>
<gene>
    <name evidence="5" type="primary">kptA</name>
    <name evidence="6" type="ORF">EDC44_12810</name>
</gene>
<dbReference type="PANTHER" id="PTHR12684">
    <property type="entry name" value="PUTATIVE PHOSPHOTRANSFERASE"/>
    <property type="match status" value="1"/>
</dbReference>
<accession>A0A4R2SPI4</accession>
<dbReference type="Gene3D" id="3.20.170.30">
    <property type="match status" value="1"/>
</dbReference>
<dbReference type="PANTHER" id="PTHR12684:SF2">
    <property type="entry name" value="TRNA 2'-PHOSPHOTRANSFERASE 1"/>
    <property type="match status" value="1"/>
</dbReference>
<keyword evidence="2 5" id="KW-0808">Transferase</keyword>
<dbReference type="RefSeq" id="WP_131978589.1">
    <property type="nucleotide sequence ID" value="NZ_SLYB01000028.1"/>
</dbReference>
<dbReference type="Proteomes" id="UP000295763">
    <property type="component" value="Unassembled WGS sequence"/>
</dbReference>
<evidence type="ECO:0000256" key="4">
    <source>
        <dbReference type="ARBA" id="ARBA00025212"/>
    </source>
</evidence>
<keyword evidence="3 5" id="KW-0520">NAD</keyword>
<reference evidence="6 7" key="1">
    <citation type="submission" date="2019-03" db="EMBL/GenBank/DDBJ databases">
        <title>Genomic Encyclopedia of Type Strains, Phase IV (KMG-IV): sequencing the most valuable type-strain genomes for metagenomic binning, comparative biology and taxonomic classification.</title>
        <authorList>
            <person name="Goeker M."/>
        </authorList>
    </citation>
    <scope>NUCLEOTIDE SEQUENCE [LARGE SCALE GENOMIC DNA]</scope>
    <source>
        <strain evidence="6 7">DSM 28404</strain>
    </source>
</reference>
<dbReference type="Pfam" id="PF01885">
    <property type="entry name" value="PTS_2-RNA"/>
    <property type="match status" value="1"/>
</dbReference>
<evidence type="ECO:0000256" key="3">
    <source>
        <dbReference type="ARBA" id="ARBA00023027"/>
    </source>
</evidence>
<dbReference type="InterPro" id="IPR042081">
    <property type="entry name" value="RNA_2'-PTrans_C"/>
</dbReference>
<dbReference type="GO" id="GO:0006388">
    <property type="term" value="P:tRNA splicing, via endonucleolytic cleavage and ligation"/>
    <property type="evidence" value="ECO:0007669"/>
    <property type="project" value="UniProtKB-UniRule"/>
</dbReference>
<dbReference type="InterPro" id="IPR022928">
    <property type="entry name" value="RNA_2'-PTrans_KptA"/>
</dbReference>
<evidence type="ECO:0000256" key="2">
    <source>
        <dbReference type="ARBA" id="ARBA00022679"/>
    </source>
</evidence>
<evidence type="ECO:0000256" key="1">
    <source>
        <dbReference type="ARBA" id="ARBA00009836"/>
    </source>
</evidence>
<evidence type="ECO:0000313" key="7">
    <source>
        <dbReference type="Proteomes" id="UP000295763"/>
    </source>
</evidence>
<organism evidence="6 7">
    <name type="scientific">Cricetibacter osteomyelitidis</name>
    <dbReference type="NCBI Taxonomy" id="1521931"/>
    <lineage>
        <taxon>Bacteria</taxon>
        <taxon>Pseudomonadati</taxon>
        <taxon>Pseudomonadota</taxon>
        <taxon>Gammaproteobacteria</taxon>
        <taxon>Pasteurellales</taxon>
        <taxon>Pasteurellaceae</taxon>
        <taxon>Cricetibacter</taxon>
    </lineage>
</organism>
<comment type="similarity">
    <text evidence="1 5">Belongs to the KptA/TPT1 family.</text>
</comment>
<sequence>MCNKKYFENLSKEISYALRHAPWEYELELDEEGWVLLEQLISSLKQQDDWKNLTQHNIEQMIDLSDKKRHEISGKYIRAFYGHSLPMKINKKIGIPPTILYHGTSADNLSSILENGLSPMSRQYVHLSEDMGTALAVGKRKGHSPILLSIDTQSAIKDGIKFYIGNEKVWLADMIPSKFIFFQ</sequence>
<protein>
    <recommendedName>
        <fullName evidence="5">Probable RNA 2'-phosphotransferase</fullName>
        <ecNumber evidence="5">2.7.1.-</ecNumber>
    </recommendedName>
</protein>
<proteinExistence type="inferred from homology"/>
<dbReference type="OrthoDB" id="4537997at2"/>
<comment type="caution">
    <text evidence="6">The sequence shown here is derived from an EMBL/GenBank/DDBJ whole genome shotgun (WGS) entry which is preliminary data.</text>
</comment>
<dbReference type="EC" id="2.7.1.-" evidence="5"/>
<name>A0A4R2SPI4_9PAST</name>
<dbReference type="AlphaFoldDB" id="A0A4R2SPI4"/>
<evidence type="ECO:0000256" key="5">
    <source>
        <dbReference type="HAMAP-Rule" id="MF_00299"/>
    </source>
</evidence>
<dbReference type="GO" id="GO:0003950">
    <property type="term" value="F:NAD+ poly-ADP-ribosyltransferase activity"/>
    <property type="evidence" value="ECO:0007669"/>
    <property type="project" value="InterPro"/>
</dbReference>
<dbReference type="InterPro" id="IPR042080">
    <property type="entry name" value="RNA_2'-PTrans_N"/>
</dbReference>
<keyword evidence="7" id="KW-1185">Reference proteome</keyword>
<dbReference type="HAMAP" id="MF_00299">
    <property type="entry name" value="KptA"/>
    <property type="match status" value="1"/>
</dbReference>
<dbReference type="Gene3D" id="1.10.10.970">
    <property type="entry name" value="RNA 2'-phosphotransferase, Tpt1/KptA family, N-terminal domain"/>
    <property type="match status" value="1"/>
</dbReference>
<dbReference type="SUPFAM" id="SSF56399">
    <property type="entry name" value="ADP-ribosylation"/>
    <property type="match status" value="1"/>
</dbReference>
<dbReference type="InterPro" id="IPR002745">
    <property type="entry name" value="Ptrans_KptA/Tpt1"/>
</dbReference>
<comment type="function">
    <text evidence="4 5">Removes the 2'-phosphate from RNA via an intermediate in which the phosphate is ADP-ribosylated by NAD followed by a presumed transesterification to release the RNA and generate ADP-ribose 1''-2''-cyclic phosphate (APPR&gt;P). May function as an ADP-ribosylase.</text>
</comment>
<dbReference type="EMBL" id="SLYB01000028">
    <property type="protein sequence ID" value="TCP92057.1"/>
    <property type="molecule type" value="Genomic_DNA"/>
</dbReference>